<comment type="caution">
    <text evidence="1">The sequence shown here is derived from an EMBL/GenBank/DDBJ whole genome shotgun (WGS) entry which is preliminary data.</text>
</comment>
<keyword evidence="2" id="KW-1185">Reference proteome</keyword>
<evidence type="ECO:0008006" key="3">
    <source>
        <dbReference type="Google" id="ProtNLM"/>
    </source>
</evidence>
<reference evidence="1 2" key="1">
    <citation type="journal article" date="2014" name="Int. J. Syst. Evol. Microbiol.">
        <title>Nocardia vulneris sp. nov., isolated from wounds of human patients in North America.</title>
        <authorList>
            <person name="Lasker B.A."/>
            <person name="Bell M."/>
            <person name="Klenk H.P."/>
            <person name="Sproer C."/>
            <person name="Schumann C."/>
            <person name="Schumann P."/>
            <person name="Brown J.M."/>
        </authorList>
    </citation>
    <scope>NUCLEOTIDE SEQUENCE [LARGE SCALE GENOMIC DNA]</scope>
    <source>
        <strain evidence="1 2">W9851</strain>
    </source>
</reference>
<dbReference type="Proteomes" id="UP000031364">
    <property type="component" value="Unassembled WGS sequence"/>
</dbReference>
<organism evidence="1 2">
    <name type="scientific">Nocardia vulneris</name>
    <dbReference type="NCBI Taxonomy" id="1141657"/>
    <lineage>
        <taxon>Bacteria</taxon>
        <taxon>Bacillati</taxon>
        <taxon>Actinomycetota</taxon>
        <taxon>Actinomycetes</taxon>
        <taxon>Mycobacteriales</taxon>
        <taxon>Nocardiaceae</taxon>
        <taxon>Nocardia</taxon>
    </lineage>
</organism>
<accession>A0ABR4ZCL3</accession>
<evidence type="ECO:0000313" key="1">
    <source>
        <dbReference type="EMBL" id="KIA63001.1"/>
    </source>
</evidence>
<protein>
    <recommendedName>
        <fullName evidence="3">Tail assembly chaperone</fullName>
    </recommendedName>
</protein>
<sequence length="105" mass="11551">MVFEIPAAGARLKKNRFEFKLGDETVSVPKLEFIPAEAEDYLEEVNGKGLSMYRFVIGFIASFDPDLGKKLHEARLSRDQITDLYAAWGASSKVSTGESSASESS</sequence>
<name>A0ABR4ZCL3_9NOCA</name>
<gene>
    <name evidence="1" type="ORF">FG87_21740</name>
</gene>
<dbReference type="EMBL" id="JNFP01000026">
    <property type="protein sequence ID" value="KIA63001.1"/>
    <property type="molecule type" value="Genomic_DNA"/>
</dbReference>
<evidence type="ECO:0000313" key="2">
    <source>
        <dbReference type="Proteomes" id="UP000031364"/>
    </source>
</evidence>
<proteinExistence type="predicted"/>
<dbReference type="RefSeq" id="WP_043673571.1">
    <property type="nucleotide sequence ID" value="NZ_BDCI01000004.1"/>
</dbReference>